<reference evidence="2" key="1">
    <citation type="submission" date="2018-05" db="EMBL/GenBank/DDBJ databases">
        <authorList>
            <person name="Lanie J.A."/>
            <person name="Ng W.-L."/>
            <person name="Kazmierczak K.M."/>
            <person name="Andrzejewski T.M."/>
            <person name="Davidsen T.M."/>
            <person name="Wayne K.J."/>
            <person name="Tettelin H."/>
            <person name="Glass J.I."/>
            <person name="Rusch D."/>
            <person name="Podicherti R."/>
            <person name="Tsui H.-C.T."/>
            <person name="Winkler M.E."/>
        </authorList>
    </citation>
    <scope>NUCLEOTIDE SEQUENCE</scope>
</reference>
<dbReference type="InterPro" id="IPR050179">
    <property type="entry name" value="Trans_hexapeptide_repeat"/>
</dbReference>
<proteinExistence type="predicted"/>
<dbReference type="SUPFAM" id="SSF51161">
    <property type="entry name" value="Trimeric LpxA-like enzymes"/>
    <property type="match status" value="1"/>
</dbReference>
<protein>
    <recommendedName>
        <fullName evidence="3">PglD N-terminal domain-containing protein</fullName>
    </recommendedName>
</protein>
<dbReference type="InterPro" id="IPR001451">
    <property type="entry name" value="Hexapep"/>
</dbReference>
<evidence type="ECO:0000256" key="1">
    <source>
        <dbReference type="ARBA" id="ARBA00022679"/>
    </source>
</evidence>
<dbReference type="AlphaFoldDB" id="A0A382ZXC3"/>
<dbReference type="PROSITE" id="PS00101">
    <property type="entry name" value="HEXAPEP_TRANSFERASES"/>
    <property type="match status" value="1"/>
</dbReference>
<dbReference type="EMBL" id="UINC01187411">
    <property type="protein sequence ID" value="SVE00122.1"/>
    <property type="molecule type" value="Genomic_DNA"/>
</dbReference>
<dbReference type="InterPro" id="IPR018357">
    <property type="entry name" value="Hexapep_transf_CS"/>
</dbReference>
<keyword evidence="1" id="KW-0808">Transferase</keyword>
<feature type="non-terminal residue" evidence="2">
    <location>
        <position position="1"/>
    </location>
</feature>
<sequence length="141" mass="14797">IAIGDLDQRKNIYTKIEKFDIQFPAIVHSSVQSFSNEINIGTIIYPDVVVMNDCKIGKFSLLNSGVTLGHEVVIGNFCTINPGAHLAGRITIGDGSFIGIGTSIKEKITIGKNAVIGAGSVVLNDVPEGALVYGVPAKAVS</sequence>
<dbReference type="InterPro" id="IPR011004">
    <property type="entry name" value="Trimer_LpxA-like_sf"/>
</dbReference>
<name>A0A382ZXC3_9ZZZZ</name>
<dbReference type="CDD" id="cd03360">
    <property type="entry name" value="LbH_AT_putative"/>
    <property type="match status" value="1"/>
</dbReference>
<dbReference type="Gene3D" id="2.160.10.10">
    <property type="entry name" value="Hexapeptide repeat proteins"/>
    <property type="match status" value="1"/>
</dbReference>
<dbReference type="PANTHER" id="PTHR43300:SF7">
    <property type="entry name" value="UDP-N-ACETYLBACILLOSAMINE N-ACETYLTRANSFERASE"/>
    <property type="match status" value="1"/>
</dbReference>
<accession>A0A382ZXC3</accession>
<evidence type="ECO:0000313" key="2">
    <source>
        <dbReference type="EMBL" id="SVE00122.1"/>
    </source>
</evidence>
<dbReference type="Pfam" id="PF00132">
    <property type="entry name" value="Hexapep"/>
    <property type="match status" value="2"/>
</dbReference>
<dbReference type="InterPro" id="IPR020019">
    <property type="entry name" value="AcTrfase_PglD-like"/>
</dbReference>
<dbReference type="PANTHER" id="PTHR43300">
    <property type="entry name" value="ACETYLTRANSFERASE"/>
    <property type="match status" value="1"/>
</dbReference>
<dbReference type="GO" id="GO:0016740">
    <property type="term" value="F:transferase activity"/>
    <property type="evidence" value="ECO:0007669"/>
    <property type="project" value="UniProtKB-KW"/>
</dbReference>
<gene>
    <name evidence="2" type="ORF">METZ01_LOCUS452976</name>
</gene>
<organism evidence="2">
    <name type="scientific">marine metagenome</name>
    <dbReference type="NCBI Taxonomy" id="408172"/>
    <lineage>
        <taxon>unclassified sequences</taxon>
        <taxon>metagenomes</taxon>
        <taxon>ecological metagenomes</taxon>
    </lineage>
</organism>
<evidence type="ECO:0008006" key="3">
    <source>
        <dbReference type="Google" id="ProtNLM"/>
    </source>
</evidence>